<evidence type="ECO:0000259" key="5">
    <source>
        <dbReference type="PROSITE" id="PS51186"/>
    </source>
</evidence>
<dbReference type="Pfam" id="PF00583">
    <property type="entry name" value="Acetyltransf_1"/>
    <property type="match status" value="1"/>
</dbReference>
<keyword evidence="7" id="KW-1185">Reference proteome</keyword>
<proteinExistence type="inferred from homology"/>
<name>A0AA35X075_GEOBA</name>
<dbReference type="Gene3D" id="3.40.630.30">
    <property type="match status" value="1"/>
</dbReference>
<organism evidence="6 7">
    <name type="scientific">Geodia barretti</name>
    <name type="common">Barrett's horny sponge</name>
    <dbReference type="NCBI Taxonomy" id="519541"/>
    <lineage>
        <taxon>Eukaryota</taxon>
        <taxon>Metazoa</taxon>
        <taxon>Porifera</taxon>
        <taxon>Demospongiae</taxon>
        <taxon>Heteroscleromorpha</taxon>
        <taxon>Tetractinellida</taxon>
        <taxon>Astrophorina</taxon>
        <taxon>Geodiidae</taxon>
        <taxon>Geodia</taxon>
    </lineage>
</organism>
<evidence type="ECO:0000313" key="6">
    <source>
        <dbReference type="EMBL" id="CAI8035096.1"/>
    </source>
</evidence>
<keyword evidence="3" id="KW-0808">Transferase</keyword>
<dbReference type="NCBIfam" id="TIGR01575">
    <property type="entry name" value="rimI"/>
    <property type="match status" value="1"/>
</dbReference>
<dbReference type="InterPro" id="IPR000182">
    <property type="entry name" value="GNAT_dom"/>
</dbReference>
<dbReference type="PROSITE" id="PS51186">
    <property type="entry name" value="GNAT"/>
    <property type="match status" value="1"/>
</dbReference>
<feature type="domain" description="N-acetyltransferase" evidence="5">
    <location>
        <begin position="10"/>
        <end position="155"/>
    </location>
</feature>
<gene>
    <name evidence="6" type="ORF">GBAR_LOCUS19710</name>
</gene>
<dbReference type="PANTHER" id="PTHR43420">
    <property type="entry name" value="ACETYLTRANSFERASE"/>
    <property type="match status" value="1"/>
</dbReference>
<comment type="similarity">
    <text evidence="1">Belongs to the acetyltransferase family. RimI subfamily.</text>
</comment>
<reference evidence="6" key="1">
    <citation type="submission" date="2023-03" db="EMBL/GenBank/DDBJ databases">
        <authorList>
            <person name="Steffen K."/>
            <person name="Cardenas P."/>
        </authorList>
    </citation>
    <scope>NUCLEOTIDE SEQUENCE</scope>
</reference>
<dbReference type="PANTHER" id="PTHR43420:SF12">
    <property type="entry name" value="N-ACETYLTRANSFERASE DOMAIN-CONTAINING PROTEIN"/>
    <property type="match status" value="1"/>
</dbReference>
<evidence type="ECO:0000256" key="3">
    <source>
        <dbReference type="ARBA" id="ARBA00022679"/>
    </source>
</evidence>
<accession>A0AA35X075</accession>
<dbReference type="CDD" id="cd04301">
    <property type="entry name" value="NAT_SF"/>
    <property type="match status" value="1"/>
</dbReference>
<sequence>MITQNPLPNLTFEPMHSCDLQEVIKIENECFEDPWSEIYYMLSLKRPRSYEYFYVARREHTIVGYIVFSILYEAAHILNLAVPTAYRRQGIGKYLLTSALEMIQAHDGREVFLEVAVSNLPAQYLYRQFGFRICGIRKNYYGRYKDAYVFRKGVETHAV</sequence>
<evidence type="ECO:0000256" key="2">
    <source>
        <dbReference type="ARBA" id="ARBA00022490"/>
    </source>
</evidence>
<dbReference type="InterPro" id="IPR016181">
    <property type="entry name" value="Acyl_CoA_acyltransferase"/>
</dbReference>
<comment type="caution">
    <text evidence="6">The sequence shown here is derived from an EMBL/GenBank/DDBJ whole genome shotgun (WGS) entry which is preliminary data.</text>
</comment>
<dbReference type="EMBL" id="CASHTH010002771">
    <property type="protein sequence ID" value="CAI8035096.1"/>
    <property type="molecule type" value="Genomic_DNA"/>
</dbReference>
<evidence type="ECO:0000313" key="7">
    <source>
        <dbReference type="Proteomes" id="UP001174909"/>
    </source>
</evidence>
<dbReference type="SUPFAM" id="SSF55729">
    <property type="entry name" value="Acyl-CoA N-acyltransferases (Nat)"/>
    <property type="match status" value="1"/>
</dbReference>
<protein>
    <submittedName>
        <fullName evidence="6">[ribosomal protein S18]-alanine N-acetyltransferase</fullName>
    </submittedName>
</protein>
<dbReference type="InterPro" id="IPR006464">
    <property type="entry name" value="AcTrfase_RimI/Ard1"/>
</dbReference>
<dbReference type="Proteomes" id="UP001174909">
    <property type="component" value="Unassembled WGS sequence"/>
</dbReference>
<dbReference type="GO" id="GO:0008080">
    <property type="term" value="F:N-acetyltransferase activity"/>
    <property type="evidence" value="ECO:0007669"/>
    <property type="project" value="InterPro"/>
</dbReference>
<evidence type="ECO:0000256" key="4">
    <source>
        <dbReference type="ARBA" id="ARBA00023315"/>
    </source>
</evidence>
<keyword evidence="4" id="KW-0012">Acyltransferase</keyword>
<dbReference type="AlphaFoldDB" id="A0AA35X075"/>
<keyword evidence="2" id="KW-0963">Cytoplasm</keyword>
<evidence type="ECO:0000256" key="1">
    <source>
        <dbReference type="ARBA" id="ARBA00005395"/>
    </source>
</evidence>
<dbReference type="InterPro" id="IPR050680">
    <property type="entry name" value="YpeA/RimI_acetyltransf"/>
</dbReference>